<evidence type="ECO:0000313" key="2">
    <source>
        <dbReference type="Proteomes" id="UP000570474"/>
    </source>
</evidence>
<accession>A0A847RSP4</accession>
<dbReference type="NCBIfam" id="TIGR01643">
    <property type="entry name" value="YD_repeat_2x"/>
    <property type="match status" value="1"/>
</dbReference>
<dbReference type="Gene3D" id="2.180.10.10">
    <property type="entry name" value="RHS repeat-associated core"/>
    <property type="match status" value="1"/>
</dbReference>
<reference evidence="1 2" key="1">
    <citation type="submission" date="2020-04" db="EMBL/GenBank/DDBJ databases">
        <authorList>
            <person name="Yin C."/>
        </authorList>
    </citation>
    <scope>NUCLEOTIDE SEQUENCE [LARGE SCALE GENOMIC DNA]</scope>
    <source>
        <strain evidence="1 2">Ae27</strain>
    </source>
</reference>
<dbReference type="RefSeq" id="WP_168869783.1">
    <property type="nucleotide sequence ID" value="NZ_JABAIA010000001.1"/>
</dbReference>
<keyword evidence="2" id="KW-1185">Reference proteome</keyword>
<dbReference type="InterPro" id="IPR006530">
    <property type="entry name" value="YD"/>
</dbReference>
<organism evidence="1 2">
    <name type="scientific">Chitinophaga varians</name>
    <dbReference type="NCBI Taxonomy" id="2202339"/>
    <lineage>
        <taxon>Bacteria</taxon>
        <taxon>Pseudomonadati</taxon>
        <taxon>Bacteroidota</taxon>
        <taxon>Chitinophagia</taxon>
        <taxon>Chitinophagales</taxon>
        <taxon>Chitinophagaceae</taxon>
        <taxon>Chitinophaga</taxon>
    </lineage>
</organism>
<comment type="caution">
    <text evidence="1">The sequence shown here is derived from an EMBL/GenBank/DDBJ whole genome shotgun (WGS) entry which is preliminary data.</text>
</comment>
<name>A0A847RSP4_9BACT</name>
<sequence>MKNYVNRFVKSLGILFVLLYFIFMLPALVLGQDPNGNSTFNVIAPSPTAAAMDKFALVPVGYYTGVPNINIPVFTYTIPRLNYHLAIDMSYHSGGIKVDEMPSNVGIGWSLGAGGSVNRSTVGLPDDYPSVGFMYAPPFNQTKQMLERYSFGQEDSEPDVFTFNFNGISGKFYIGKRKNNVNQIMLATRSGVRIELLRSGLPANDSPIDGFIITNTDGVKYVFDVKETTATRYTNLGDVTYTSAWHLSKVVLPVPGISILYEYEGYHSVYTTGISQTREYLLKFNIPGDNPAENFRTSTGSVDIYGKRISRIVLPGNRDVRFKYGNARTDLPGDQQLDSIIYDTRNQRGVKLNYDYSVGNRLTLTSVQEFAGSQQKPAHVFTYNPGLPARLSYSQDHWGYHNGKNNVTLIPKLEDFEKYIFANTGTGTPPANSTLAGDRSVDSTAALAGLLNKITYPTGGTTTFEYEPNRVSDTIMRRYYRSKTESTFLNGYETTRSKVFSIYNDRQAGAIDFTFYFRDYPYGLDTRFAFAFDIKSLDGTKTYGSATFGYSDTNGKTVVRSNLLSMPAGQYQIVWSSTYTDPLDNPFTFSLKWNEIVPDSMIIPSFLTGGCRIRKIEVLDGFTNVIQSRSFRYVQEDGITSSGVMGKLPVYDRIYDTRKYKITEVGGQPVKNLSTATYFTRASNPTQAMLYTSGSPIGYQRVEEILPNGKNVYKYSSFKDSRSNVENLFPNPPAYLKDWELGLQKEMYAYDTNGKLVKKVLSYYQTPAMASEPGTLDALKAAQDKFAYDDGRDPSGETFVYMEYPTPMGCALQDSTVQTVYTSTGDSIVNRTHYTYESFDAFRHYQPLSIAEEISDGWKKSYFAYPTDYTAGTAFIDSMVNKNILILPVEQVSTKNNRITSGSATHYNPANPGMPAQTYRLETDQGIPYASFKFSNQLPGVLPAGNKSAFVKDSRYQPENTVTTGDAGCILSVQKNNDIPVSYLWGYQQQFPVARITGATYTQAASLVDLNVLNNPASDQQLRSELNKLRTGLNNATVSTYTYDPLLGATSETDPSGKTVYYEYDTFGRLKLIKDINGKIVKQFDYQYQVPAAQ</sequence>
<dbReference type="AlphaFoldDB" id="A0A847RSP4"/>
<dbReference type="EMBL" id="JABAIA010000001">
    <property type="protein sequence ID" value="NLR63797.1"/>
    <property type="molecule type" value="Genomic_DNA"/>
</dbReference>
<dbReference type="Proteomes" id="UP000570474">
    <property type="component" value="Unassembled WGS sequence"/>
</dbReference>
<protein>
    <submittedName>
        <fullName evidence="1">RHS repeat protein</fullName>
    </submittedName>
</protein>
<evidence type="ECO:0000313" key="1">
    <source>
        <dbReference type="EMBL" id="NLR63797.1"/>
    </source>
</evidence>
<gene>
    <name evidence="1" type="ORF">HGH92_05735</name>
</gene>
<proteinExistence type="predicted"/>